<evidence type="ECO:0000313" key="2">
    <source>
        <dbReference type="Proteomes" id="UP000222788"/>
    </source>
</evidence>
<sequence length="126" mass="14312">MVYCQESAFARGRRKITIYQLGENAKIQLNITSNCDCEVQCNESGLLNTAVKTIYRPQSHAFVGKGVADFGLEFINHDLQASGLKYTQYLLILVYDANVSMYQIVNVKFPPICQMVLVFYLGRSDW</sequence>
<gene>
    <name evidence="1" type="ORF">CFIMG_007581RA00001</name>
</gene>
<reference evidence="1 2" key="1">
    <citation type="journal article" date="2013" name="Fungal Biol.">
        <title>Analysis of microsatellite markers in the genome of the plant pathogen Ceratocystis fimbriata.</title>
        <authorList>
            <person name="Simpson M.C."/>
            <person name="Wilken P.M."/>
            <person name="Coetzee M.P."/>
            <person name="Wingfield M.J."/>
            <person name="Wingfield B.D."/>
        </authorList>
    </citation>
    <scope>NUCLEOTIDE SEQUENCE [LARGE SCALE GENOMIC DNA]</scope>
    <source>
        <strain evidence="1 2">CBS 114723</strain>
    </source>
</reference>
<dbReference type="Proteomes" id="UP000222788">
    <property type="component" value="Unassembled WGS sequence"/>
</dbReference>
<keyword evidence="2" id="KW-1185">Reference proteome</keyword>
<name>A0A2C5XE82_9PEZI</name>
<evidence type="ECO:0000313" key="1">
    <source>
        <dbReference type="EMBL" id="PHH55016.1"/>
    </source>
</evidence>
<dbReference type="AlphaFoldDB" id="A0A2C5XE82"/>
<dbReference type="OrthoDB" id="2156052at2759"/>
<comment type="caution">
    <text evidence="1">The sequence shown here is derived from an EMBL/GenBank/DDBJ whole genome shotgun (WGS) entry which is preliminary data.</text>
</comment>
<dbReference type="EMBL" id="APWK03000016">
    <property type="protein sequence ID" value="PHH55016.1"/>
    <property type="molecule type" value="Genomic_DNA"/>
</dbReference>
<accession>A0A2C5XE82</accession>
<organism evidence="1 2">
    <name type="scientific">Ceratocystis fimbriata CBS 114723</name>
    <dbReference type="NCBI Taxonomy" id="1035309"/>
    <lineage>
        <taxon>Eukaryota</taxon>
        <taxon>Fungi</taxon>
        <taxon>Dikarya</taxon>
        <taxon>Ascomycota</taxon>
        <taxon>Pezizomycotina</taxon>
        <taxon>Sordariomycetes</taxon>
        <taxon>Hypocreomycetidae</taxon>
        <taxon>Microascales</taxon>
        <taxon>Ceratocystidaceae</taxon>
        <taxon>Ceratocystis</taxon>
    </lineage>
</organism>
<reference evidence="1 2" key="2">
    <citation type="journal article" date="2013" name="IMA Fungus">
        <title>IMA Genome-F 1: Ceratocystis fimbriata: Draft nuclear genome sequence for the plant pathogen, Ceratocystis fimbriata.</title>
        <authorList>
            <person name="Wilken P.M."/>
            <person name="Steenkamp E.T."/>
            <person name="Wingfield M.J."/>
            <person name="de Beer Z.W."/>
            <person name="Wingfield B.D."/>
        </authorList>
    </citation>
    <scope>NUCLEOTIDE SEQUENCE [LARGE SCALE GENOMIC DNA]</scope>
    <source>
        <strain evidence="1 2">CBS 114723</strain>
    </source>
</reference>
<proteinExistence type="predicted"/>
<protein>
    <submittedName>
        <fullName evidence="1">Uncharacterized protein</fullName>
    </submittedName>
</protein>